<dbReference type="Proteomes" id="UP000069912">
    <property type="component" value="Chromosome"/>
</dbReference>
<keyword evidence="3" id="KW-0963">Cytoplasm</keyword>
<dbReference type="GO" id="GO:0006260">
    <property type="term" value="P:DNA replication"/>
    <property type="evidence" value="ECO:0007669"/>
    <property type="project" value="UniProtKB-UniRule"/>
</dbReference>
<dbReference type="RefSeq" id="WP_067971919.1">
    <property type="nucleotide sequence ID" value="NZ_CP014160.1"/>
</dbReference>
<dbReference type="HAMAP" id="MF_01805">
    <property type="entry name" value="ScpA"/>
    <property type="match status" value="1"/>
</dbReference>
<keyword evidence="5" id="KW-1185">Reference proteome</keyword>
<evidence type="ECO:0000256" key="1">
    <source>
        <dbReference type="ARBA" id="ARBA00022829"/>
    </source>
</evidence>
<reference evidence="4 5" key="1">
    <citation type="journal article" date="2016" name="Genome Announc.">
        <title>Complete Genome Sequences of Aerococcus christensenii CCUG 28831T, Aerococcus sanguinicola CCUG 43001T, Aerococcus urinae CCUG 36881T, Aerococcus urinaeequi CCUG 28094T, Aerococcus urinaehominis CCUG 42038 BT, and Aerococcus viridans CCUG 4311T.</title>
        <authorList>
            <person name="Carkaci D."/>
            <person name="Dargis R."/>
            <person name="Nielsen X.C."/>
            <person name="Skovgaard O."/>
            <person name="Fuursted K."/>
            <person name="Christensen J.J."/>
        </authorList>
    </citation>
    <scope>NUCLEOTIDE SEQUENCE [LARGE SCALE GENOMIC DNA]</scope>
    <source>
        <strain evidence="4 5">CCUG43001</strain>
    </source>
</reference>
<keyword evidence="3" id="KW-0131">Cell cycle</keyword>
<comment type="similarity">
    <text evidence="3">Belongs to the ScpA family.</text>
</comment>
<protein>
    <recommendedName>
        <fullName evidence="2 3">Segregation and condensation protein A</fullName>
    </recommendedName>
</protein>
<keyword evidence="1 3" id="KW-0159">Chromosome partition</keyword>
<sequence>MEENKQLEDYPASALRLDLASFEGPLDLLLHLIKTLEVDIFDIPIVLVTEQYLAYLEAMKELELDLASEYLVMAASLIEIKSKMMLPKPKKEATEEEEDPREDLVQQLLTYQQYQNVSKLLEEKQEARQLEYPKAASDLSAYQTKVPLAKGAFDQDDLLAALRKMMRRLKSQAPLERQVQAETYSVQEAMDDLLQACPRGRVISFYDLIVDGPLTRERIVTLFLALLQLVKAADLSFAQTLGQTDIEIKRNEVGE</sequence>
<dbReference type="Gene3D" id="6.10.250.2410">
    <property type="match status" value="1"/>
</dbReference>
<keyword evidence="3" id="KW-0132">Cell division</keyword>
<dbReference type="GO" id="GO:0051301">
    <property type="term" value="P:cell division"/>
    <property type="evidence" value="ECO:0007669"/>
    <property type="project" value="UniProtKB-KW"/>
</dbReference>
<comment type="subcellular location">
    <subcellularLocation>
        <location evidence="3">Cytoplasm</location>
    </subcellularLocation>
    <text evidence="3">Associated with two foci at the outer edges of the nucleoid region in young cells, and at four foci within both cell halves in older cells.</text>
</comment>
<evidence type="ECO:0000256" key="2">
    <source>
        <dbReference type="ARBA" id="ARBA00044777"/>
    </source>
</evidence>
<dbReference type="AlphaFoldDB" id="A0A0X8F9V5"/>
<evidence type="ECO:0000313" key="5">
    <source>
        <dbReference type="Proteomes" id="UP000069912"/>
    </source>
</evidence>
<dbReference type="GO" id="GO:0007059">
    <property type="term" value="P:chromosome segregation"/>
    <property type="evidence" value="ECO:0007669"/>
    <property type="project" value="UniProtKB-UniRule"/>
</dbReference>
<organism evidence="4 5">
    <name type="scientific">Aerococcus sanguinicola</name>
    <dbReference type="NCBI Taxonomy" id="119206"/>
    <lineage>
        <taxon>Bacteria</taxon>
        <taxon>Bacillati</taxon>
        <taxon>Bacillota</taxon>
        <taxon>Bacilli</taxon>
        <taxon>Lactobacillales</taxon>
        <taxon>Aerococcaceae</taxon>
        <taxon>Aerococcus</taxon>
    </lineage>
</organism>
<proteinExistence type="inferred from homology"/>
<gene>
    <name evidence="3" type="primary">scpA</name>
    <name evidence="4" type="ORF">AWM72_01180</name>
</gene>
<evidence type="ECO:0000256" key="3">
    <source>
        <dbReference type="HAMAP-Rule" id="MF_01805"/>
    </source>
</evidence>
<evidence type="ECO:0000313" key="4">
    <source>
        <dbReference type="EMBL" id="AMB93451.1"/>
    </source>
</evidence>
<name>A0A0X8F9V5_9LACT</name>
<dbReference type="EMBL" id="CP014160">
    <property type="protein sequence ID" value="AMB93451.1"/>
    <property type="molecule type" value="Genomic_DNA"/>
</dbReference>
<comment type="subunit">
    <text evidence="3">Component of a cohesin-like complex composed of ScpA, ScpB and the Smc homodimer, in which ScpA and ScpB bind to the head domain of Smc. The presence of the three proteins is required for the association of the complex with DNA.</text>
</comment>
<accession>A0A0X8F9V5</accession>
<dbReference type="GO" id="GO:0005737">
    <property type="term" value="C:cytoplasm"/>
    <property type="evidence" value="ECO:0007669"/>
    <property type="project" value="UniProtKB-SubCell"/>
</dbReference>
<dbReference type="Pfam" id="PF02616">
    <property type="entry name" value="SMC_ScpA"/>
    <property type="match status" value="1"/>
</dbReference>
<dbReference type="InterPro" id="IPR003768">
    <property type="entry name" value="ScpA"/>
</dbReference>
<dbReference type="GeneID" id="92902684"/>
<dbReference type="KEGG" id="asan:AWM72_01180"/>
<comment type="function">
    <text evidence="3">Participates in chromosomal partition during cell division. May act via the formation of a condensin-like complex containing Smc and ScpB that pull DNA away from mid-cell into both cell halves.</text>
</comment>
<reference evidence="5" key="2">
    <citation type="submission" date="2016-01" db="EMBL/GenBank/DDBJ databases">
        <title>Six Aerococcus type strain genome sequencing and assembly using PacBio and Illumina Hiseq.</title>
        <authorList>
            <person name="Carkaci D."/>
            <person name="Dargis R."/>
            <person name="Nielsen X.C."/>
            <person name="Skovgaard O."/>
            <person name="Fuursted K."/>
            <person name="Christensen J.J."/>
        </authorList>
    </citation>
    <scope>NUCLEOTIDE SEQUENCE [LARGE SCALE GENOMIC DNA]</scope>
    <source>
        <strain evidence="5">CCUG43001</strain>
    </source>
</reference>
<dbReference type="PANTHER" id="PTHR33969:SF2">
    <property type="entry name" value="SEGREGATION AND CONDENSATION PROTEIN A"/>
    <property type="match status" value="1"/>
</dbReference>
<dbReference type="PANTHER" id="PTHR33969">
    <property type="entry name" value="SEGREGATION AND CONDENSATION PROTEIN A"/>
    <property type="match status" value="1"/>
</dbReference>